<evidence type="ECO:0000313" key="3">
    <source>
        <dbReference type="Proteomes" id="UP000199334"/>
    </source>
</evidence>
<organism evidence="2 3">
    <name type="scientific">Tenuibacillus multivorans</name>
    <dbReference type="NCBI Taxonomy" id="237069"/>
    <lineage>
        <taxon>Bacteria</taxon>
        <taxon>Bacillati</taxon>
        <taxon>Bacillota</taxon>
        <taxon>Bacilli</taxon>
        <taxon>Bacillales</taxon>
        <taxon>Bacillaceae</taxon>
        <taxon>Tenuibacillus</taxon>
    </lineage>
</organism>
<sequence>MFPGGPRQRPMPPNFHRPPQGSQTPARPNLISQFQTPDGKLDFNKISATAHQVKQIYNQVNPLITQFIKK</sequence>
<dbReference type="RefSeq" id="WP_093857231.1">
    <property type="nucleotide sequence ID" value="NZ_FNIG01000007.1"/>
</dbReference>
<name>A0A1H0DDK8_9BACI</name>
<gene>
    <name evidence="2" type="ORF">SAMN05216498_2823</name>
</gene>
<feature type="region of interest" description="Disordered" evidence="1">
    <location>
        <begin position="1"/>
        <end position="38"/>
    </location>
</feature>
<dbReference type="OrthoDB" id="2456726at2"/>
<dbReference type="Pfam" id="PF14179">
    <property type="entry name" value="YppG"/>
    <property type="match status" value="1"/>
</dbReference>
<proteinExistence type="predicted"/>
<evidence type="ECO:0000256" key="1">
    <source>
        <dbReference type="SAM" id="MobiDB-lite"/>
    </source>
</evidence>
<dbReference type="EMBL" id="FNIG01000007">
    <property type="protein sequence ID" value="SDN68086.1"/>
    <property type="molecule type" value="Genomic_DNA"/>
</dbReference>
<evidence type="ECO:0000313" key="2">
    <source>
        <dbReference type="EMBL" id="SDN68086.1"/>
    </source>
</evidence>
<keyword evidence="3" id="KW-1185">Reference proteome</keyword>
<dbReference type="InterPro" id="IPR025555">
    <property type="entry name" value="YppG"/>
</dbReference>
<dbReference type="STRING" id="237069.SAMN05216498_2823"/>
<accession>A0A1H0DDK8</accession>
<dbReference type="Proteomes" id="UP000199334">
    <property type="component" value="Unassembled WGS sequence"/>
</dbReference>
<feature type="compositionally biased region" description="Polar residues" evidence="1">
    <location>
        <begin position="20"/>
        <end position="36"/>
    </location>
</feature>
<reference evidence="2 3" key="1">
    <citation type="submission" date="2016-10" db="EMBL/GenBank/DDBJ databases">
        <authorList>
            <person name="de Groot N.N."/>
        </authorList>
    </citation>
    <scope>NUCLEOTIDE SEQUENCE [LARGE SCALE GENOMIC DNA]</scope>
    <source>
        <strain evidence="2 3">CGMCC 1.3442</strain>
    </source>
</reference>
<dbReference type="AlphaFoldDB" id="A0A1H0DDK8"/>
<protein>
    <submittedName>
        <fullName evidence="2">YppG-like protein</fullName>
    </submittedName>
</protein>